<dbReference type="STRING" id="454136.NIES2119_01200"/>
<sequence length="204" mass="22240">MIKNFQKSYLAKLAVYLSCCLLGFGLTILSNPLFFPDGFAQALMPKQTNNNQVLIAQNQLPSPAKISNSTRLECNKTIKGRLSTSDFRFQGRRFQKYLLNGQKDQLIRVSLVGGSATQGRADTLQANPLLINPVLVLYTPNGQIVEQQPKQANVIDAVIRTKLPTNGTYSVLVTSATPGTVGRFSLTYQQLKSDGTNASVCPAS</sequence>
<dbReference type="Gene3D" id="2.60.120.380">
    <property type="match status" value="1"/>
</dbReference>
<evidence type="ECO:0008006" key="3">
    <source>
        <dbReference type="Google" id="ProtNLM"/>
    </source>
</evidence>
<dbReference type="EMBL" id="MRCE01000001">
    <property type="protein sequence ID" value="OKH40954.1"/>
    <property type="molecule type" value="Genomic_DNA"/>
</dbReference>
<organism evidence="1 2">
    <name type="scientific">[Phormidium ambiguum] IAM M-71</name>
    <dbReference type="NCBI Taxonomy" id="454136"/>
    <lineage>
        <taxon>Bacteria</taxon>
        <taxon>Bacillati</taxon>
        <taxon>Cyanobacteriota</taxon>
        <taxon>Cyanophyceae</taxon>
        <taxon>Oscillatoriophycideae</taxon>
        <taxon>Aerosakkonematales</taxon>
        <taxon>Aerosakkonemataceae</taxon>
        <taxon>Floridanema</taxon>
    </lineage>
</organism>
<comment type="caution">
    <text evidence="1">The sequence shown here is derived from an EMBL/GenBank/DDBJ whole genome shotgun (WGS) entry which is preliminary data.</text>
</comment>
<reference evidence="1 2" key="1">
    <citation type="submission" date="2016-11" db="EMBL/GenBank/DDBJ databases">
        <title>Draft Genome Sequences of Nine Cyanobacterial Strains from Diverse Habitats.</title>
        <authorList>
            <person name="Zhu T."/>
            <person name="Hou S."/>
            <person name="Lu X."/>
            <person name="Hess W.R."/>
        </authorList>
    </citation>
    <scope>NUCLEOTIDE SEQUENCE [LARGE SCALE GENOMIC DNA]</scope>
    <source>
        <strain evidence="1 2">IAM M-71</strain>
    </source>
</reference>
<dbReference type="RefSeq" id="WP_073591628.1">
    <property type="nucleotide sequence ID" value="NZ_MRCE01000001.1"/>
</dbReference>
<evidence type="ECO:0000313" key="1">
    <source>
        <dbReference type="EMBL" id="OKH40954.1"/>
    </source>
</evidence>
<proteinExistence type="predicted"/>
<dbReference type="OrthoDB" id="506437at2"/>
<dbReference type="Proteomes" id="UP000185860">
    <property type="component" value="Unassembled WGS sequence"/>
</dbReference>
<protein>
    <recommendedName>
        <fullName evidence="3">Peptidase C-terminal archaeal/bacterial domain-containing protein</fullName>
    </recommendedName>
</protein>
<accession>A0A1U7ITZ5</accession>
<gene>
    <name evidence="1" type="ORF">NIES2119_01200</name>
</gene>
<dbReference type="AlphaFoldDB" id="A0A1U7ITZ5"/>
<name>A0A1U7ITZ5_9CYAN</name>
<evidence type="ECO:0000313" key="2">
    <source>
        <dbReference type="Proteomes" id="UP000185860"/>
    </source>
</evidence>